<feature type="transmembrane region" description="Helical" evidence="1">
    <location>
        <begin position="12"/>
        <end position="36"/>
    </location>
</feature>
<keyword evidence="3" id="KW-1185">Reference proteome</keyword>
<dbReference type="EMBL" id="JADWDJ010000023">
    <property type="protein sequence ID" value="KAG5261725.1"/>
    <property type="molecule type" value="Genomic_DNA"/>
</dbReference>
<evidence type="ECO:0000256" key="1">
    <source>
        <dbReference type="SAM" id="Phobius"/>
    </source>
</evidence>
<name>A0AAV6FKX0_9TELE</name>
<comment type="caution">
    <text evidence="2">The sequence shown here is derived from an EMBL/GenBank/DDBJ whole genome shotgun (WGS) entry which is preliminary data.</text>
</comment>
<feature type="transmembrane region" description="Helical" evidence="1">
    <location>
        <begin position="48"/>
        <end position="68"/>
    </location>
</feature>
<reference evidence="2" key="1">
    <citation type="submission" date="2020-10" db="EMBL/GenBank/DDBJ databases">
        <title>Chromosome-scale genome assembly of the Allis shad, Alosa alosa.</title>
        <authorList>
            <person name="Margot Z."/>
            <person name="Christophe K."/>
            <person name="Cabau C."/>
            <person name="Louis A."/>
            <person name="Berthelot C."/>
            <person name="Parey E."/>
            <person name="Roest Crollius H."/>
            <person name="Montfort J."/>
            <person name="Robinson-Rechavi M."/>
            <person name="Bucao C."/>
            <person name="Bouchez O."/>
            <person name="Gislard M."/>
            <person name="Lluch J."/>
            <person name="Milhes M."/>
            <person name="Lampietro C."/>
            <person name="Lopez Roques C."/>
            <person name="Donnadieu C."/>
            <person name="Braasch I."/>
            <person name="Desvignes T."/>
            <person name="Postlethwait J."/>
            <person name="Bobe J."/>
            <person name="Guiguen Y."/>
        </authorList>
    </citation>
    <scope>NUCLEOTIDE SEQUENCE</scope>
    <source>
        <strain evidence="2">M-15738</strain>
        <tissue evidence="2">Blood</tissue>
    </source>
</reference>
<keyword evidence="1" id="KW-1133">Transmembrane helix</keyword>
<keyword evidence="1" id="KW-0812">Transmembrane</keyword>
<protein>
    <submittedName>
        <fullName evidence="2">Uncharacterized protein</fullName>
    </submittedName>
</protein>
<evidence type="ECO:0000313" key="2">
    <source>
        <dbReference type="EMBL" id="KAG5261725.1"/>
    </source>
</evidence>
<feature type="transmembrane region" description="Helical" evidence="1">
    <location>
        <begin position="128"/>
        <end position="149"/>
    </location>
</feature>
<accession>A0AAV6FKX0</accession>
<gene>
    <name evidence="2" type="ORF">AALO_G00287660</name>
</gene>
<keyword evidence="1" id="KW-0472">Membrane</keyword>
<dbReference type="AlphaFoldDB" id="A0AAV6FKX0"/>
<feature type="transmembrane region" description="Helical" evidence="1">
    <location>
        <begin position="75"/>
        <end position="94"/>
    </location>
</feature>
<evidence type="ECO:0000313" key="3">
    <source>
        <dbReference type="Proteomes" id="UP000823561"/>
    </source>
</evidence>
<proteinExistence type="predicted"/>
<dbReference type="Proteomes" id="UP000823561">
    <property type="component" value="Chromosome 23"/>
</dbReference>
<sequence length="198" mass="21330">MINKCFKGVFIGVNILLAIAGVLFIASASLLHFFLQAQDVDISLVEEVLLFLGGGTLVVNGLGIYGASKHKIWPLTAYITATLIGMIVFLMLGAQTVKLRPVILKYIEHYVKSEDARKKIVTGLDTGLGAIFGLAGLEVLVIILASVLIHQLQRHQAAMPDPTREGAKPPAYSELCQMTDTISIEQLSGDSPKLIESS</sequence>
<organism evidence="2 3">
    <name type="scientific">Alosa alosa</name>
    <name type="common">allis shad</name>
    <dbReference type="NCBI Taxonomy" id="278164"/>
    <lineage>
        <taxon>Eukaryota</taxon>
        <taxon>Metazoa</taxon>
        <taxon>Chordata</taxon>
        <taxon>Craniata</taxon>
        <taxon>Vertebrata</taxon>
        <taxon>Euteleostomi</taxon>
        <taxon>Actinopterygii</taxon>
        <taxon>Neopterygii</taxon>
        <taxon>Teleostei</taxon>
        <taxon>Clupei</taxon>
        <taxon>Clupeiformes</taxon>
        <taxon>Clupeoidei</taxon>
        <taxon>Clupeidae</taxon>
        <taxon>Alosa</taxon>
    </lineage>
</organism>